<reference evidence="11" key="1">
    <citation type="submission" date="2020-09" db="EMBL/GenBank/DDBJ databases">
        <title>A novel bacterium of genus Mangrovicoccus, isolated from South China Sea.</title>
        <authorList>
            <person name="Huang H."/>
            <person name="Mo K."/>
            <person name="Hu Y."/>
        </authorList>
    </citation>
    <scope>NUCLEOTIDE SEQUENCE</scope>
    <source>
        <strain evidence="11">HB182678</strain>
    </source>
</reference>
<dbReference type="InterPro" id="IPR000515">
    <property type="entry name" value="MetI-like"/>
</dbReference>
<gene>
    <name evidence="11" type="ORF">ICN82_11235</name>
</gene>
<keyword evidence="5 9" id="KW-0812">Transmembrane</keyword>
<keyword evidence="8 9" id="KW-0472">Membrane</keyword>
<dbReference type="Pfam" id="PF00528">
    <property type="entry name" value="BPD_transp_1"/>
    <property type="match status" value="1"/>
</dbReference>
<feature type="domain" description="ABC transmembrane type-1" evidence="10">
    <location>
        <begin position="27"/>
        <end position="214"/>
    </location>
</feature>
<dbReference type="GO" id="GO:0043190">
    <property type="term" value="C:ATP-binding cassette (ABC) transporter complex"/>
    <property type="evidence" value="ECO:0007669"/>
    <property type="project" value="InterPro"/>
</dbReference>
<dbReference type="SUPFAM" id="SSF161098">
    <property type="entry name" value="MetI-like"/>
    <property type="match status" value="1"/>
</dbReference>
<evidence type="ECO:0000256" key="3">
    <source>
        <dbReference type="ARBA" id="ARBA00022448"/>
    </source>
</evidence>
<proteinExistence type="inferred from homology"/>
<evidence type="ECO:0000256" key="5">
    <source>
        <dbReference type="ARBA" id="ARBA00022692"/>
    </source>
</evidence>
<feature type="transmembrane region" description="Helical" evidence="9">
    <location>
        <begin position="27"/>
        <end position="55"/>
    </location>
</feature>
<keyword evidence="6" id="KW-0029">Amino-acid transport</keyword>
<dbReference type="GO" id="GO:0022857">
    <property type="term" value="F:transmembrane transporter activity"/>
    <property type="evidence" value="ECO:0007669"/>
    <property type="project" value="InterPro"/>
</dbReference>
<sequence>MDLSRLIEVYFNAGVAWTYLPDLLHGAWVTVSLSVLVIAAGLVLGLAMALLRLVLPRWGVEVMRLWVDCLRAVPPLAVILLLYFGLPSVGLSISAFWVIWITLTLILSAFAEEIFWAGLEAIPAGQWEAARSTGMTQRQTLADVVLPQAFKICVPQLTNRTIGITKNTALGTAIGMPELLNEAQTALSFSGNATPLIMAAIGYLIIFLPLMALAGYLERSMSWGKTA</sequence>
<dbReference type="Gene3D" id="1.10.3720.10">
    <property type="entry name" value="MetI-like"/>
    <property type="match status" value="1"/>
</dbReference>
<evidence type="ECO:0000256" key="9">
    <source>
        <dbReference type="RuleBase" id="RU363032"/>
    </source>
</evidence>
<comment type="similarity">
    <text evidence="2">Belongs to the binding-protein-dependent transport system permease family. HisMQ subfamily.</text>
</comment>
<keyword evidence="12" id="KW-1185">Reference proteome</keyword>
<evidence type="ECO:0000256" key="4">
    <source>
        <dbReference type="ARBA" id="ARBA00022475"/>
    </source>
</evidence>
<dbReference type="PROSITE" id="PS50928">
    <property type="entry name" value="ABC_TM1"/>
    <property type="match status" value="1"/>
</dbReference>
<dbReference type="NCBIfam" id="TIGR01726">
    <property type="entry name" value="HEQRo_perm_3TM"/>
    <property type="match status" value="1"/>
</dbReference>
<evidence type="ECO:0000313" key="11">
    <source>
        <dbReference type="EMBL" id="MBE3638779.1"/>
    </source>
</evidence>
<evidence type="ECO:0000313" key="12">
    <source>
        <dbReference type="Proteomes" id="UP000609121"/>
    </source>
</evidence>
<keyword evidence="3 9" id="KW-0813">Transport</keyword>
<evidence type="ECO:0000256" key="1">
    <source>
        <dbReference type="ARBA" id="ARBA00004429"/>
    </source>
</evidence>
<dbReference type="EMBL" id="JACVXA010000032">
    <property type="protein sequence ID" value="MBE3638779.1"/>
    <property type="molecule type" value="Genomic_DNA"/>
</dbReference>
<feature type="transmembrane region" description="Helical" evidence="9">
    <location>
        <begin position="196"/>
        <end position="217"/>
    </location>
</feature>
<dbReference type="InterPro" id="IPR035906">
    <property type="entry name" value="MetI-like_sf"/>
</dbReference>
<keyword evidence="7 9" id="KW-1133">Transmembrane helix</keyword>
<dbReference type="PANTHER" id="PTHR30614">
    <property type="entry name" value="MEMBRANE COMPONENT OF AMINO ACID ABC TRANSPORTER"/>
    <property type="match status" value="1"/>
</dbReference>
<evidence type="ECO:0000256" key="8">
    <source>
        <dbReference type="ARBA" id="ARBA00023136"/>
    </source>
</evidence>
<comment type="subcellular location">
    <subcellularLocation>
        <location evidence="1">Cell inner membrane</location>
        <topology evidence="1">Multi-pass membrane protein</topology>
    </subcellularLocation>
    <subcellularLocation>
        <location evidence="9">Cell membrane</location>
        <topology evidence="9">Multi-pass membrane protein</topology>
    </subcellularLocation>
</comment>
<evidence type="ECO:0000256" key="6">
    <source>
        <dbReference type="ARBA" id="ARBA00022970"/>
    </source>
</evidence>
<dbReference type="InterPro" id="IPR043429">
    <property type="entry name" value="ArtM/GltK/GlnP/TcyL/YhdX-like"/>
</dbReference>
<name>A0A8J6YY81_9RHOB</name>
<keyword evidence="4" id="KW-1003">Cell membrane</keyword>
<dbReference type="RefSeq" id="WP_193182752.1">
    <property type="nucleotide sequence ID" value="NZ_JACVXA010000032.1"/>
</dbReference>
<evidence type="ECO:0000256" key="7">
    <source>
        <dbReference type="ARBA" id="ARBA00022989"/>
    </source>
</evidence>
<evidence type="ECO:0000256" key="2">
    <source>
        <dbReference type="ARBA" id="ARBA00010072"/>
    </source>
</evidence>
<dbReference type="GO" id="GO:0006865">
    <property type="term" value="P:amino acid transport"/>
    <property type="evidence" value="ECO:0007669"/>
    <property type="project" value="UniProtKB-KW"/>
</dbReference>
<dbReference type="Proteomes" id="UP000609121">
    <property type="component" value="Unassembled WGS sequence"/>
</dbReference>
<comment type="caution">
    <text evidence="11">The sequence shown here is derived from an EMBL/GenBank/DDBJ whole genome shotgun (WGS) entry which is preliminary data.</text>
</comment>
<evidence type="ECO:0000259" key="10">
    <source>
        <dbReference type="PROSITE" id="PS50928"/>
    </source>
</evidence>
<dbReference type="CDD" id="cd06261">
    <property type="entry name" value="TM_PBP2"/>
    <property type="match status" value="1"/>
</dbReference>
<accession>A0A8J6YY81</accession>
<feature type="transmembrane region" description="Helical" evidence="9">
    <location>
        <begin position="76"/>
        <end position="100"/>
    </location>
</feature>
<organism evidence="11 12">
    <name type="scientific">Mangrovicoccus algicola</name>
    <dbReference type="NCBI Taxonomy" id="2771008"/>
    <lineage>
        <taxon>Bacteria</taxon>
        <taxon>Pseudomonadati</taxon>
        <taxon>Pseudomonadota</taxon>
        <taxon>Alphaproteobacteria</taxon>
        <taxon>Rhodobacterales</taxon>
        <taxon>Paracoccaceae</taxon>
        <taxon>Mangrovicoccus</taxon>
    </lineage>
</organism>
<dbReference type="PANTHER" id="PTHR30614:SF0">
    <property type="entry name" value="L-CYSTINE TRANSPORT SYSTEM PERMEASE PROTEIN TCYL"/>
    <property type="match status" value="1"/>
</dbReference>
<protein>
    <submittedName>
        <fullName evidence="11">Amino acid ABC transporter permease</fullName>
    </submittedName>
</protein>
<dbReference type="AlphaFoldDB" id="A0A8J6YY81"/>
<dbReference type="InterPro" id="IPR010065">
    <property type="entry name" value="AA_ABC_transptr_permease_3TM"/>
</dbReference>